<name>A0ABN7X0C2_GIGMA</name>
<feature type="non-terminal residue" evidence="1">
    <location>
        <position position="1"/>
    </location>
</feature>
<gene>
    <name evidence="1" type="ORF">GMARGA_LOCUS37390</name>
</gene>
<dbReference type="EMBL" id="CAJVQB010077734">
    <property type="protein sequence ID" value="CAG8844968.1"/>
    <property type="molecule type" value="Genomic_DNA"/>
</dbReference>
<comment type="caution">
    <text evidence="1">The sequence shown here is derived from an EMBL/GenBank/DDBJ whole genome shotgun (WGS) entry which is preliminary data.</text>
</comment>
<keyword evidence="2" id="KW-1185">Reference proteome</keyword>
<evidence type="ECO:0000313" key="2">
    <source>
        <dbReference type="Proteomes" id="UP000789901"/>
    </source>
</evidence>
<organism evidence="1 2">
    <name type="scientific">Gigaspora margarita</name>
    <dbReference type="NCBI Taxonomy" id="4874"/>
    <lineage>
        <taxon>Eukaryota</taxon>
        <taxon>Fungi</taxon>
        <taxon>Fungi incertae sedis</taxon>
        <taxon>Mucoromycota</taxon>
        <taxon>Glomeromycotina</taxon>
        <taxon>Glomeromycetes</taxon>
        <taxon>Diversisporales</taxon>
        <taxon>Gigasporaceae</taxon>
        <taxon>Gigaspora</taxon>
    </lineage>
</organism>
<sequence length="64" mass="7323">MPKIGEYLFEGNNFKVLLFGTIGFALVPFGPKIAQLRLFNIGTEDILKIECYLEENDEEIIIPF</sequence>
<reference evidence="1 2" key="1">
    <citation type="submission" date="2021-06" db="EMBL/GenBank/DDBJ databases">
        <authorList>
            <person name="Kallberg Y."/>
            <person name="Tangrot J."/>
            <person name="Rosling A."/>
        </authorList>
    </citation>
    <scope>NUCLEOTIDE SEQUENCE [LARGE SCALE GENOMIC DNA]</scope>
    <source>
        <strain evidence="1 2">120-4 pot B 10/14</strain>
    </source>
</reference>
<protein>
    <submittedName>
        <fullName evidence="1">41406_t:CDS:1</fullName>
    </submittedName>
</protein>
<evidence type="ECO:0000313" key="1">
    <source>
        <dbReference type="EMBL" id="CAG8844968.1"/>
    </source>
</evidence>
<proteinExistence type="predicted"/>
<accession>A0ABN7X0C2</accession>
<dbReference type="Proteomes" id="UP000789901">
    <property type="component" value="Unassembled WGS sequence"/>
</dbReference>